<proteinExistence type="predicted"/>
<dbReference type="SUPFAM" id="SSF103025">
    <property type="entry name" value="Folate-binding domain"/>
    <property type="match status" value="1"/>
</dbReference>
<dbReference type="Proteomes" id="UP000050517">
    <property type="component" value="Unassembled WGS sequence"/>
</dbReference>
<accession>A0A0Q0U6X9</accession>
<dbReference type="PATRIC" id="fig|1544416.3.peg.2039"/>
<evidence type="ECO:0000256" key="1">
    <source>
        <dbReference type="ARBA" id="ARBA00022946"/>
    </source>
</evidence>
<dbReference type="AlphaFoldDB" id="A0A0Q0U6X9"/>
<reference evidence="3 4" key="1">
    <citation type="submission" date="2015-10" db="EMBL/GenBank/DDBJ databases">
        <title>Corynebacteirum lowii and Corynebacterium oculi species nova, derived from human clinical disease and and emended description of Corynebacterium mastiditis.</title>
        <authorList>
            <person name="Bernard K."/>
            <person name="Pacheco A.L."/>
            <person name="Mcdougall C."/>
            <person name="Burtx T."/>
            <person name="Weibe D."/>
            <person name="Tyler S."/>
            <person name="Olson A.B."/>
            <person name="Cnockaert M."/>
            <person name="Eguchi H."/>
            <person name="Kuwahara T."/>
            <person name="Nakayama-Imaohji H."/>
            <person name="Boudewijins M."/>
            <person name="Van Hoecke F."/>
            <person name="Bernier A.-M."/>
            <person name="Vandamme P."/>
        </authorList>
    </citation>
    <scope>NUCLEOTIDE SEQUENCE [LARGE SCALE GENOMIC DNA]</scope>
    <source>
        <strain evidence="3 4">NML 130210</strain>
    </source>
</reference>
<name>A0A0Q0U6X9_9CORY</name>
<comment type="caution">
    <text evidence="3">The sequence shown here is derived from an EMBL/GenBank/DDBJ whole genome shotgun (WGS) entry which is preliminary data.</text>
</comment>
<dbReference type="InterPro" id="IPR045179">
    <property type="entry name" value="YgfZ/GcvT"/>
</dbReference>
<evidence type="ECO:0000313" key="3">
    <source>
        <dbReference type="EMBL" id="KQB83072.1"/>
    </source>
</evidence>
<dbReference type="Pfam" id="PF25455">
    <property type="entry name" value="Beta-barrel_CAF17_C"/>
    <property type="match status" value="1"/>
</dbReference>
<dbReference type="NCBIfam" id="TIGR03317">
    <property type="entry name" value="ygfZ_signature"/>
    <property type="match status" value="1"/>
</dbReference>
<sequence>MSDTTAYVSPLLSLPGAMPAQDSDPLARGVDSPGVAWHYGDPLAEQRRAGFIDRSHRTVLVVSGEDAADFLHNLLSQGLADAPTGFHADALNLDAQGHVLHHAGVMRTEAGFYLDLPRAQAASFRDFLTRMIFWSKVEIAEAPLGIISVLGAEPDLIDATPNLAWGRVEGGRIDLAVERPHLAAAAEALRSSGLAPAGLMAWTAHRVHTLEPELGADLDAKAIPHEVPRWIGRGGHLGAVHLDKGCYRGQETVARVENIGRSPRLLVRLHLDGSAPVLPTPGTEITARGRRVGRLGSVVHDHELGPIALGLIKRSALDSPDLVAGDAALAVDRDSLPAFEGDKAGRAAMDRLRGR</sequence>
<dbReference type="PANTHER" id="PTHR22602:SF0">
    <property type="entry name" value="TRANSFERASE CAF17, MITOCHONDRIAL-RELATED"/>
    <property type="match status" value="1"/>
</dbReference>
<dbReference type="InterPro" id="IPR057460">
    <property type="entry name" value="CAF17_C"/>
</dbReference>
<gene>
    <name evidence="3" type="primary">ygfZ</name>
    <name evidence="3" type="ORF">Cocul_02044</name>
</gene>
<dbReference type="RefSeq" id="WP_245622214.1">
    <property type="nucleotide sequence ID" value="NZ_LKST01000004.1"/>
</dbReference>
<organism evidence="3 4">
    <name type="scientific">Corynebacterium oculi</name>
    <dbReference type="NCBI Taxonomy" id="1544416"/>
    <lineage>
        <taxon>Bacteria</taxon>
        <taxon>Bacillati</taxon>
        <taxon>Actinomycetota</taxon>
        <taxon>Actinomycetes</taxon>
        <taxon>Mycobacteriales</taxon>
        <taxon>Corynebacteriaceae</taxon>
        <taxon>Corynebacterium</taxon>
    </lineage>
</organism>
<evidence type="ECO:0000259" key="2">
    <source>
        <dbReference type="Pfam" id="PF25455"/>
    </source>
</evidence>
<keyword evidence="4" id="KW-1185">Reference proteome</keyword>
<dbReference type="InterPro" id="IPR027266">
    <property type="entry name" value="TrmE/GcvT-like"/>
</dbReference>
<protein>
    <submittedName>
        <fullName evidence="3">tRNA-modifying protein YgfZ</fullName>
    </submittedName>
</protein>
<dbReference type="Gene3D" id="3.30.1360.120">
    <property type="entry name" value="Probable tRNA modification gtpase trme, domain 1"/>
    <property type="match status" value="1"/>
</dbReference>
<dbReference type="GO" id="GO:0016226">
    <property type="term" value="P:iron-sulfur cluster assembly"/>
    <property type="evidence" value="ECO:0007669"/>
    <property type="project" value="TreeGrafter"/>
</dbReference>
<feature type="domain" description="CAF17 C-terminal" evidence="2">
    <location>
        <begin position="266"/>
        <end position="333"/>
    </location>
</feature>
<dbReference type="EMBL" id="LKST01000004">
    <property type="protein sequence ID" value="KQB83072.1"/>
    <property type="molecule type" value="Genomic_DNA"/>
</dbReference>
<dbReference type="InterPro" id="IPR017703">
    <property type="entry name" value="YgfZ/GCV_T_CS"/>
</dbReference>
<dbReference type="STRING" id="1544416.Cocul_02044"/>
<dbReference type="PANTHER" id="PTHR22602">
    <property type="entry name" value="TRANSFERASE CAF17, MITOCHONDRIAL-RELATED"/>
    <property type="match status" value="1"/>
</dbReference>
<evidence type="ECO:0000313" key="4">
    <source>
        <dbReference type="Proteomes" id="UP000050517"/>
    </source>
</evidence>
<keyword evidence="1" id="KW-0809">Transit peptide</keyword>